<protein>
    <submittedName>
        <fullName evidence="1">Uncharacterized protein</fullName>
    </submittedName>
</protein>
<name>A0A645JQY5_9ZZZZ</name>
<dbReference type="AlphaFoldDB" id="A0A645JQY5"/>
<sequence>MGHPKITHSSTFADRPIYQGSFGNREEILTAVVQMFDYMWQA</sequence>
<gene>
    <name evidence="1" type="ORF">SDC9_212898</name>
</gene>
<accession>A0A645JQY5</accession>
<comment type="caution">
    <text evidence="1">The sequence shown here is derived from an EMBL/GenBank/DDBJ whole genome shotgun (WGS) entry which is preliminary data.</text>
</comment>
<dbReference type="EMBL" id="VSSQ01147016">
    <property type="protein sequence ID" value="MPN65119.1"/>
    <property type="molecule type" value="Genomic_DNA"/>
</dbReference>
<organism evidence="1">
    <name type="scientific">bioreactor metagenome</name>
    <dbReference type="NCBI Taxonomy" id="1076179"/>
    <lineage>
        <taxon>unclassified sequences</taxon>
        <taxon>metagenomes</taxon>
        <taxon>ecological metagenomes</taxon>
    </lineage>
</organism>
<evidence type="ECO:0000313" key="1">
    <source>
        <dbReference type="EMBL" id="MPN65119.1"/>
    </source>
</evidence>
<proteinExistence type="predicted"/>
<reference evidence="1" key="1">
    <citation type="submission" date="2019-08" db="EMBL/GenBank/DDBJ databases">
        <authorList>
            <person name="Kucharzyk K."/>
            <person name="Murdoch R.W."/>
            <person name="Higgins S."/>
            <person name="Loffler F."/>
        </authorList>
    </citation>
    <scope>NUCLEOTIDE SEQUENCE</scope>
</reference>